<gene>
    <name evidence="3" type="ORF">RTCCBAU85039_2616</name>
    <name evidence="4" type="ORF">SAMN05216228_1009163</name>
</gene>
<evidence type="ECO:0008006" key="7">
    <source>
        <dbReference type="Google" id="ProtNLM"/>
    </source>
</evidence>
<keyword evidence="2" id="KW-0732">Signal</keyword>
<name>A0A1H8KRJ3_9HYPH</name>
<dbReference type="EMBL" id="FOCV01000009">
    <property type="protein sequence ID" value="SEN95522.1"/>
    <property type="molecule type" value="Genomic_DNA"/>
</dbReference>
<protein>
    <recommendedName>
        <fullName evidence="7">DUF3300 domain-containing protein</fullName>
    </recommendedName>
</protein>
<feature type="compositionally biased region" description="Low complexity" evidence="1">
    <location>
        <begin position="29"/>
        <end position="44"/>
    </location>
</feature>
<evidence type="ECO:0000256" key="2">
    <source>
        <dbReference type="SAM" id="SignalP"/>
    </source>
</evidence>
<accession>A0A1H8KRJ3</accession>
<organism evidence="3 5">
    <name type="scientific">Rhizobium tibeticum</name>
    <dbReference type="NCBI Taxonomy" id="501024"/>
    <lineage>
        <taxon>Bacteria</taxon>
        <taxon>Pseudomonadati</taxon>
        <taxon>Pseudomonadota</taxon>
        <taxon>Alphaproteobacteria</taxon>
        <taxon>Hyphomicrobiales</taxon>
        <taxon>Rhizobiaceae</taxon>
        <taxon>Rhizobium/Agrobacterium group</taxon>
        <taxon>Rhizobium</taxon>
    </lineage>
</organism>
<dbReference type="Pfam" id="PF11737">
    <property type="entry name" value="DUF3300"/>
    <property type="match status" value="1"/>
</dbReference>
<feature type="compositionally biased region" description="Low complexity" evidence="1">
    <location>
        <begin position="381"/>
        <end position="399"/>
    </location>
</feature>
<feature type="compositionally biased region" description="Acidic residues" evidence="1">
    <location>
        <begin position="45"/>
        <end position="54"/>
    </location>
</feature>
<feature type="region of interest" description="Disordered" evidence="1">
    <location>
        <begin position="302"/>
        <end position="484"/>
    </location>
</feature>
<evidence type="ECO:0000313" key="5">
    <source>
        <dbReference type="Proteomes" id="UP000183063"/>
    </source>
</evidence>
<feature type="compositionally biased region" description="Polar residues" evidence="1">
    <location>
        <begin position="302"/>
        <end position="315"/>
    </location>
</feature>
<dbReference type="PANTHER" id="PTHR40269:SF1">
    <property type="entry name" value="OUTER MEMBRANE PROTEIN"/>
    <property type="match status" value="1"/>
</dbReference>
<reference evidence="3" key="3">
    <citation type="submission" date="2016-10" db="EMBL/GenBank/DDBJ databases">
        <authorList>
            <person name="de Groot N.N."/>
        </authorList>
    </citation>
    <scope>NUCLEOTIDE SEQUENCE [LARGE SCALE GENOMIC DNA]</scope>
    <source>
        <strain evidence="3">CCBAU85039</strain>
    </source>
</reference>
<evidence type="ECO:0000256" key="1">
    <source>
        <dbReference type="SAM" id="MobiDB-lite"/>
    </source>
</evidence>
<dbReference type="PANTHER" id="PTHR40269">
    <property type="entry name" value="OUTER MEMBRANE PROTEIN-RELATED"/>
    <property type="match status" value="1"/>
</dbReference>
<dbReference type="InterPro" id="IPR021728">
    <property type="entry name" value="DUF3300"/>
</dbReference>
<evidence type="ECO:0000313" key="6">
    <source>
        <dbReference type="Proteomes" id="UP000198939"/>
    </source>
</evidence>
<evidence type="ECO:0000313" key="4">
    <source>
        <dbReference type="EMBL" id="SEN95522.1"/>
    </source>
</evidence>
<dbReference type="AlphaFoldDB" id="A0A1H8KRJ3"/>
<dbReference type="EMBL" id="FNXB01000011">
    <property type="protein sequence ID" value="SEH83471.1"/>
    <property type="molecule type" value="Genomic_DNA"/>
</dbReference>
<feature type="region of interest" description="Disordered" evidence="1">
    <location>
        <begin position="29"/>
        <end position="54"/>
    </location>
</feature>
<feature type="chain" id="PRO_5011737838" description="DUF3300 domain-containing protein" evidence="2">
    <location>
        <begin position="27"/>
        <end position="484"/>
    </location>
</feature>
<evidence type="ECO:0000313" key="3">
    <source>
        <dbReference type="EMBL" id="SEH83471.1"/>
    </source>
</evidence>
<feature type="compositionally biased region" description="Gly residues" evidence="1">
    <location>
        <begin position="464"/>
        <end position="484"/>
    </location>
</feature>
<sequence length="484" mass="52194">MMKARSLRLLAGLSALAVISMHPGLAAYSQTATPTPKPASSESTEPTEPETDLLSEDELEVLVARIALYPDELVAAISAASLFPLQVVEAQRFLEAKKKDANLKPKDDWDGSVISLLNYPDIVKMMSDDLDWTQALADALNNQQKDVLIAIQQLRDEAVAKNIIKTDDKVTVVTENENVVIRPTDPEKVYIPQYPPEMLYEPGYAVEPISYYPDYYDNYYYPGAGFFAAAVTGVAWAAIVNWDDWGVWGGNWDGDLDLDCNNCFNDRNFNGKGNDIDWTKVDRSKLNIGKDQFANIDRSAIKSSLQSDNRNQLKNKVSDRQANRGPGARDVGARADDIRKGTVEGLKANPRANTRDAAANRPGASRPDARPGNVANRADARPGNAANRPGNAANRPSKPAAKKKPSAPKMAARSDNRPRQPSALGNVQSGRREAVASKRGGQSMGGGQRGGPRPSVQRSRPIPHGGGGRGGGRGGGGRGGGGRR</sequence>
<dbReference type="Proteomes" id="UP000198939">
    <property type="component" value="Unassembled WGS sequence"/>
</dbReference>
<feature type="signal peptide" evidence="2">
    <location>
        <begin position="1"/>
        <end position="26"/>
    </location>
</feature>
<feature type="compositionally biased region" description="Basic and acidic residues" evidence="1">
    <location>
        <begin position="331"/>
        <end position="342"/>
    </location>
</feature>
<dbReference type="STRING" id="501024.RTCCBAU85039_2616"/>
<keyword evidence="6" id="KW-1185">Reference proteome</keyword>
<dbReference type="Proteomes" id="UP000183063">
    <property type="component" value="Unassembled WGS sequence"/>
</dbReference>
<reference evidence="5" key="2">
    <citation type="submission" date="2016-10" db="EMBL/GenBank/DDBJ databases">
        <authorList>
            <person name="Wibberg D."/>
        </authorList>
    </citation>
    <scope>NUCLEOTIDE SEQUENCE [LARGE SCALE GENOMIC DNA]</scope>
</reference>
<proteinExistence type="predicted"/>
<reference evidence="4 6" key="1">
    <citation type="submission" date="2016-10" db="EMBL/GenBank/DDBJ databases">
        <authorList>
            <person name="Varghese N."/>
            <person name="Submissions S."/>
        </authorList>
    </citation>
    <scope>NUCLEOTIDE SEQUENCE [LARGE SCALE GENOMIC DNA]</scope>
    <source>
        <strain evidence="4 6">CGMCC 1.7071</strain>
    </source>
</reference>